<name>A0A085K5Y0_SPHYA</name>
<reference evidence="1 2" key="1">
    <citation type="submission" date="2018-10" db="EMBL/GenBank/DDBJ databases">
        <title>Characterization and genome analysis of a novel bacterium Sphingobium yanoikuyae SJTF8 capable of degrading PAHs.</title>
        <authorList>
            <person name="Yin C."/>
            <person name="Xiong W."/>
            <person name="Liang R."/>
        </authorList>
    </citation>
    <scope>NUCLEOTIDE SEQUENCE [LARGE SCALE GENOMIC DNA]</scope>
    <source>
        <strain evidence="1 2">SJTF8</strain>
    </source>
</reference>
<organism evidence="1 2">
    <name type="scientific">Sphingobium yanoikuyae</name>
    <name type="common">Sphingomonas yanoikuyae</name>
    <dbReference type="NCBI Taxonomy" id="13690"/>
    <lineage>
        <taxon>Bacteria</taxon>
        <taxon>Pseudomonadati</taxon>
        <taxon>Pseudomonadota</taxon>
        <taxon>Alphaproteobacteria</taxon>
        <taxon>Sphingomonadales</taxon>
        <taxon>Sphingomonadaceae</taxon>
        <taxon>Sphingobium</taxon>
    </lineage>
</organism>
<accession>A0A085K5Y0</accession>
<protein>
    <submittedName>
        <fullName evidence="1">SMP-30/gluconolactonase/LRE family protein</fullName>
    </submittedName>
</protein>
<gene>
    <name evidence="1" type="ORF">EBF16_17805</name>
</gene>
<dbReference type="Pfam" id="PF08450">
    <property type="entry name" value="SGL"/>
    <property type="match status" value="1"/>
</dbReference>
<sequence>MIDRRTLLAGMAALPLTHALTHAFAHAAELPAARIDRIDPALDHIIAPGAQVAILAQGYRWAEGPTWAAPIDALLFGDPPSNIVYRWTRKDGVSPFLSPSGLQTAIPKEIREAGLNGIAIDKDGHLIGADSGTRAIVRVDLKTKARTILADRYQGKRFNSPNDLTIAGDGSIYFSDPPYGLTDGDTSSLREIGFNGLYRLTPDGMVTLIDGSHRRPNGVTLSPDGRTLYLALSDEKQPQVLAYSLGADGLPTGQRLFRDMGKELAAGEPGLPDGIKTAPDGTVFATGPGGVHVCAPDGRLLGTIRTGKAIANCCIGENGATLFLTSADRLAAVPLTARSG</sequence>
<dbReference type="SUPFAM" id="SSF63829">
    <property type="entry name" value="Calcium-dependent phosphotriesterase"/>
    <property type="match status" value="1"/>
</dbReference>
<dbReference type="InterPro" id="IPR013658">
    <property type="entry name" value="SGL"/>
</dbReference>
<proteinExistence type="predicted"/>
<dbReference type="AlphaFoldDB" id="A0A085K5Y0"/>
<dbReference type="InterPro" id="IPR051262">
    <property type="entry name" value="SMP-30/CGR1_Lactonase"/>
</dbReference>
<evidence type="ECO:0000313" key="2">
    <source>
        <dbReference type="Proteomes" id="UP000280708"/>
    </source>
</evidence>
<evidence type="ECO:0000313" key="1">
    <source>
        <dbReference type="EMBL" id="AYO78584.1"/>
    </source>
</evidence>
<dbReference type="PANTHER" id="PTHR47572:SF4">
    <property type="entry name" value="LACTONASE DRP35"/>
    <property type="match status" value="1"/>
</dbReference>
<dbReference type="InterPro" id="IPR011042">
    <property type="entry name" value="6-blade_b-propeller_TolB-like"/>
</dbReference>
<dbReference type="Gene3D" id="2.120.10.30">
    <property type="entry name" value="TolB, C-terminal domain"/>
    <property type="match status" value="1"/>
</dbReference>
<dbReference type="PANTHER" id="PTHR47572">
    <property type="entry name" value="LIPOPROTEIN-RELATED"/>
    <property type="match status" value="1"/>
</dbReference>
<dbReference type="RefSeq" id="WP_037508325.1">
    <property type="nucleotide sequence ID" value="NZ_CAIGKD010000002.1"/>
</dbReference>
<dbReference type="EMBL" id="CP033230">
    <property type="protein sequence ID" value="AYO78584.1"/>
    <property type="molecule type" value="Genomic_DNA"/>
</dbReference>
<dbReference type="Proteomes" id="UP000280708">
    <property type="component" value="Chromosome"/>
</dbReference>